<protein>
    <recommendedName>
        <fullName evidence="4">Terminase small subunit</fullName>
    </recommendedName>
</protein>
<dbReference type="EMBL" id="VFML01000001">
    <property type="protein sequence ID" value="TQJ04682.1"/>
    <property type="molecule type" value="Genomic_DNA"/>
</dbReference>
<dbReference type="Proteomes" id="UP000320876">
    <property type="component" value="Unassembled WGS sequence"/>
</dbReference>
<keyword evidence="3" id="KW-1185">Reference proteome</keyword>
<name>A0A542DNJ8_AMYCI</name>
<feature type="region of interest" description="Disordered" evidence="1">
    <location>
        <begin position="1"/>
        <end position="28"/>
    </location>
</feature>
<accession>A0A542DNJ8</accession>
<feature type="compositionally biased region" description="Basic and acidic residues" evidence="1">
    <location>
        <begin position="9"/>
        <end position="22"/>
    </location>
</feature>
<sequence>MGTRGPVPKRSDQRVRRNRDEAPVETVTAIGDVEVPPLGLDDPHPLISDFYASLAESAQARFYEPSDWQFARFTLHFADQLVKSRRPSSQMLAAVNSALTDLLVSEGARRRVRLEVEREQAKGELIDIAAMFRERMAE</sequence>
<reference evidence="2 3" key="1">
    <citation type="submission" date="2019-06" db="EMBL/GenBank/DDBJ databases">
        <title>Sequencing the genomes of 1000 actinobacteria strains.</title>
        <authorList>
            <person name="Klenk H.-P."/>
        </authorList>
    </citation>
    <scope>NUCLEOTIDE SEQUENCE [LARGE SCALE GENOMIC DNA]</scope>
    <source>
        <strain evidence="2 3">DSM 45679</strain>
    </source>
</reference>
<proteinExistence type="predicted"/>
<dbReference type="AlphaFoldDB" id="A0A542DNJ8"/>
<evidence type="ECO:0000256" key="1">
    <source>
        <dbReference type="SAM" id="MobiDB-lite"/>
    </source>
</evidence>
<gene>
    <name evidence="2" type="ORF">FB471_4487</name>
</gene>
<comment type="caution">
    <text evidence="2">The sequence shown here is derived from an EMBL/GenBank/DDBJ whole genome shotgun (WGS) entry which is preliminary data.</text>
</comment>
<evidence type="ECO:0008006" key="4">
    <source>
        <dbReference type="Google" id="ProtNLM"/>
    </source>
</evidence>
<dbReference type="InterPro" id="IPR057972">
    <property type="entry name" value="Terminase_7"/>
</dbReference>
<evidence type="ECO:0000313" key="2">
    <source>
        <dbReference type="EMBL" id="TQJ04682.1"/>
    </source>
</evidence>
<evidence type="ECO:0000313" key="3">
    <source>
        <dbReference type="Proteomes" id="UP000320876"/>
    </source>
</evidence>
<organism evidence="2 3">
    <name type="scientific">Amycolatopsis cihanbeyliensis</name>
    <dbReference type="NCBI Taxonomy" id="1128664"/>
    <lineage>
        <taxon>Bacteria</taxon>
        <taxon>Bacillati</taxon>
        <taxon>Actinomycetota</taxon>
        <taxon>Actinomycetes</taxon>
        <taxon>Pseudonocardiales</taxon>
        <taxon>Pseudonocardiaceae</taxon>
        <taxon>Amycolatopsis</taxon>
    </lineage>
</organism>
<dbReference type="Pfam" id="PF25673">
    <property type="entry name" value="Terminase_7"/>
    <property type="match status" value="1"/>
</dbReference>
<dbReference type="OrthoDB" id="5149304at2"/>